<protein>
    <submittedName>
        <fullName evidence="1">PDZ domain-containing protein</fullName>
    </submittedName>
</protein>
<dbReference type="FunCoup" id="Q18755">
    <property type="interactions" value="1522"/>
</dbReference>
<dbReference type="InParanoid" id="Q18755"/>
<dbReference type="STRING" id="6239.C50F7.3.1"/>
<dbReference type="PANTHER" id="PTHR31327">
    <property type="entry name" value="SPERM MEIOSIS PDZ DOMAIN CONTAINING PROTEINS-RELATED"/>
    <property type="match status" value="1"/>
</dbReference>
<dbReference type="RefSeq" id="NP_501268.1">
    <property type="nucleotide sequence ID" value="NM_068867.2"/>
</dbReference>
<accession>Q18755</accession>
<proteinExistence type="predicted"/>
<dbReference type="UCSC" id="C50F7.3">
    <property type="organism name" value="c. elegans"/>
</dbReference>
<dbReference type="CTD" id="183682"/>
<evidence type="ECO:0000313" key="2">
    <source>
        <dbReference type="Proteomes" id="UP000001940"/>
    </source>
</evidence>
<dbReference type="HOGENOM" id="CLU_077772_0_0_1"/>
<dbReference type="PeptideAtlas" id="Q18755"/>
<evidence type="ECO:0000313" key="1">
    <source>
        <dbReference type="EMBL" id="CCD67451.1"/>
    </source>
</evidence>
<evidence type="ECO:0000313" key="3">
    <source>
        <dbReference type="WormBase" id="C50F7.3"/>
    </source>
</evidence>
<sequence length="313" mass="34668">MDAFAKSRLEKAFGGGKLPPIHLFETLEFSTVVKAEDNIGIELKSSVVVSIPFESPWTGLIKVGDILVYLNGYQIGGQGVLARFIQTIINGQPCAKMTYKVIRFKRHIPRPSGFPPLQKHESYSTDTLVLYNLKKVFHLGLDIKEIEGKIVVCDLVENSLGDMTFSVGETILDVDGEKPLSCTGFNERVRKSLLIRNYCLVTVEIPSTDPLKNLLRNQITKTVKEAPRIHKLPPDAAAYGAEGIAVLRKFGGGEQLKPILLAEPIPKSNESAHSQLKIEEKVKEGDVPSGWNSRLFVRLPPMKSAETESTFQQ</sequence>
<gene>
    <name evidence="1 3" type="ORF">C50F7.3</name>
    <name evidence="1" type="ORF">CELE_C50F7.3</name>
</gene>
<dbReference type="PIR" id="T29298">
    <property type="entry name" value="T29298"/>
</dbReference>
<dbReference type="OMA" id="EDIPIAC"/>
<organism evidence="1 2">
    <name type="scientific">Caenorhabditis elegans</name>
    <dbReference type="NCBI Taxonomy" id="6239"/>
    <lineage>
        <taxon>Eukaryota</taxon>
        <taxon>Metazoa</taxon>
        <taxon>Ecdysozoa</taxon>
        <taxon>Nematoda</taxon>
        <taxon>Chromadorea</taxon>
        <taxon>Rhabditida</taxon>
        <taxon>Rhabditina</taxon>
        <taxon>Rhabditomorpha</taxon>
        <taxon>Rhabditoidea</taxon>
        <taxon>Rhabditidae</taxon>
        <taxon>Peloderinae</taxon>
        <taxon>Caenorhabditis</taxon>
    </lineage>
</organism>
<dbReference type="PaxDb" id="6239-C50F7.3"/>
<dbReference type="AlphaFoldDB" id="Q18755"/>
<dbReference type="AGR" id="WB:WBGene00016843"/>
<keyword evidence="2" id="KW-1185">Reference proteome</keyword>
<dbReference type="KEGG" id="cel:CELE_C50F7.3"/>
<dbReference type="PANTHER" id="PTHR31327:SF9">
    <property type="entry name" value="PDZ DOMAIN-CONTAINING PROTEIN"/>
    <property type="match status" value="1"/>
</dbReference>
<dbReference type="Bgee" id="WBGene00016843">
    <property type="expression patterns" value="Expressed in pharyngeal muscle cell (C elegans) and 2 other cell types or tissues"/>
</dbReference>
<dbReference type="GO" id="GO:0000785">
    <property type="term" value="C:chromatin"/>
    <property type="evidence" value="ECO:0000318"/>
    <property type="project" value="GO_Central"/>
</dbReference>
<dbReference type="WormBase" id="C50F7.3">
    <property type="protein sequence ID" value="CE04241"/>
    <property type="gene ID" value="WBGene00016843"/>
</dbReference>
<dbReference type="GeneID" id="183682"/>
<reference evidence="1 2" key="1">
    <citation type="journal article" date="1998" name="Science">
        <title>Genome sequence of the nematode C. elegans: a platform for investigating biology.</title>
        <authorList>
            <consortium name="The C. elegans sequencing consortium"/>
            <person name="Sulson J.E."/>
            <person name="Waterston R."/>
        </authorList>
    </citation>
    <scope>NUCLEOTIDE SEQUENCE [LARGE SCALE GENOMIC DNA]</scope>
    <source>
        <strain evidence="1 2">Bristol N2</strain>
    </source>
</reference>
<dbReference type="OrthoDB" id="5847145at2759"/>
<dbReference type="eggNOG" id="KOG3528">
    <property type="taxonomic scope" value="Eukaryota"/>
</dbReference>
<dbReference type="Proteomes" id="UP000001940">
    <property type="component" value="Chromosome IV"/>
</dbReference>
<dbReference type="EMBL" id="BX284604">
    <property type="protein sequence ID" value="CCD67451.1"/>
    <property type="molecule type" value="Genomic_DNA"/>
</dbReference>
<dbReference type="InterPro" id="IPR040264">
    <property type="entry name" value="T15H9.4-like"/>
</dbReference>
<name>Q18755_CAEEL</name>